<dbReference type="STRING" id="77586.A0A0D9UX93"/>
<comment type="catalytic activity">
    <reaction evidence="6">
        <text>alpha-D-galactosyl-(1-&gt;3)-1D-myo-inositol + sucrose = raffinose + myo-inositol</text>
        <dbReference type="Rhea" id="RHEA:20161"/>
        <dbReference type="ChEBI" id="CHEBI:16634"/>
        <dbReference type="ChEBI" id="CHEBI:17268"/>
        <dbReference type="ChEBI" id="CHEBI:17505"/>
        <dbReference type="ChEBI" id="CHEBI:17992"/>
        <dbReference type="EC" id="2.4.1.82"/>
    </reaction>
</comment>
<dbReference type="Pfam" id="PF05691">
    <property type="entry name" value="Raffinose_syn"/>
    <property type="match status" value="1"/>
</dbReference>
<dbReference type="InterPro" id="IPR013785">
    <property type="entry name" value="Aldolase_TIM"/>
</dbReference>
<protein>
    <recommendedName>
        <fullName evidence="2">galactinol--sucrose galactosyltransferase</fullName>
        <ecNumber evidence="2">2.4.1.82</ecNumber>
    </recommendedName>
</protein>
<dbReference type="Proteomes" id="UP000032180">
    <property type="component" value="Chromosome 1"/>
</dbReference>
<keyword evidence="4" id="KW-0808">Transferase</keyword>
<evidence type="ECO:0000256" key="6">
    <source>
        <dbReference type="ARBA" id="ARBA00049426"/>
    </source>
</evidence>
<dbReference type="Gene3D" id="3.20.20.70">
    <property type="entry name" value="Aldolase class I"/>
    <property type="match status" value="1"/>
</dbReference>
<evidence type="ECO:0000256" key="1">
    <source>
        <dbReference type="ARBA" id="ARBA00007240"/>
    </source>
</evidence>
<accession>A0A0D9UX93</accession>
<keyword evidence="5" id="KW-0119">Carbohydrate metabolism</keyword>
<reference evidence="7 8" key="1">
    <citation type="submission" date="2012-08" db="EMBL/GenBank/DDBJ databases">
        <title>Oryza genome evolution.</title>
        <authorList>
            <person name="Wing R.A."/>
        </authorList>
    </citation>
    <scope>NUCLEOTIDE SEQUENCE</scope>
</reference>
<dbReference type="AlphaFoldDB" id="A0A0D9UX93"/>
<comment type="similarity">
    <text evidence="1">Belongs to the glycosyl hydrolases 36 family.</text>
</comment>
<evidence type="ECO:0000256" key="2">
    <source>
        <dbReference type="ARBA" id="ARBA00012708"/>
    </source>
</evidence>
<dbReference type="eggNOG" id="ENOG502QTKB">
    <property type="taxonomic scope" value="Eukaryota"/>
</dbReference>
<evidence type="ECO:0000256" key="3">
    <source>
        <dbReference type="ARBA" id="ARBA00022676"/>
    </source>
</evidence>
<dbReference type="PANTHER" id="PTHR31268:SF37">
    <property type="entry name" value="GALACTINOL--SUCROSE GALACTOSYLTRANSFERASE"/>
    <property type="match status" value="1"/>
</dbReference>
<dbReference type="FunFam" id="3.20.20.70:FF:000311">
    <property type="entry name" value="Probable galactinol--sucrose galactosyltransferase 5"/>
    <property type="match status" value="1"/>
</dbReference>
<dbReference type="InterPro" id="IPR017853">
    <property type="entry name" value="GH"/>
</dbReference>
<evidence type="ECO:0000256" key="5">
    <source>
        <dbReference type="ARBA" id="ARBA00023277"/>
    </source>
</evidence>
<dbReference type="SUPFAM" id="SSF51445">
    <property type="entry name" value="(Trans)glycosidases"/>
    <property type="match status" value="1"/>
</dbReference>
<keyword evidence="8" id="KW-1185">Reference proteome</keyword>
<dbReference type="EnsemblPlants" id="LPERR01G04180.1">
    <property type="protein sequence ID" value="LPERR01G04180.1"/>
    <property type="gene ID" value="LPERR01G04180"/>
</dbReference>
<reference evidence="7" key="3">
    <citation type="submission" date="2015-04" db="UniProtKB">
        <authorList>
            <consortium name="EnsemblPlants"/>
        </authorList>
    </citation>
    <scope>IDENTIFICATION</scope>
</reference>
<dbReference type="Gramene" id="LPERR01G04180.1">
    <property type="protein sequence ID" value="LPERR01G04180.1"/>
    <property type="gene ID" value="LPERR01G04180"/>
</dbReference>
<evidence type="ECO:0000313" key="8">
    <source>
        <dbReference type="Proteomes" id="UP000032180"/>
    </source>
</evidence>
<reference evidence="8" key="2">
    <citation type="submission" date="2013-12" db="EMBL/GenBank/DDBJ databases">
        <authorList>
            <person name="Yu Y."/>
            <person name="Lee S."/>
            <person name="de Baynast K."/>
            <person name="Wissotski M."/>
            <person name="Liu L."/>
            <person name="Talag J."/>
            <person name="Goicoechea J."/>
            <person name="Angelova A."/>
            <person name="Jetty R."/>
            <person name="Kudrna D."/>
            <person name="Golser W."/>
            <person name="Rivera L."/>
            <person name="Zhang J."/>
            <person name="Wing R."/>
        </authorList>
    </citation>
    <scope>NUCLEOTIDE SEQUENCE</scope>
</reference>
<dbReference type="EC" id="2.4.1.82" evidence="2"/>
<sequence>MAPNLSKSKDGLIGDVVAVDGLIKPPRFTLKGKDLAVDGHPFLLDVPANIRLTPASTLVPTVDGAAAGSFLGFDAPSAADRHVVPIGKLIDTRFMSIFRFKVWWTTHWVGTNGRDVENETQMMILDRSESTTTGQRPYVLLLPIVEGSFRACLEAGKVEDYVDMVLESGSSKVKGSVFRTALYLHAGDDPFDLVKEAMKVVRVHLGTFRLLEEKTPPPIVDKFGWCTWDAFYLKVHPDGVWEGVRRLADGGCPPGMVLIDDGWQSICHDDDDPNSGAEGMNRTSAGEQMPCRLIKFQENHKFREYKTKSGEVGGMGGFVREMKAAFPTVEQVYVWHALCGYWGGLRPGSPGLPPSKVVVPRLSPGLERTMEDLAVDKIVNNGVGLVDPKQARELYEGLHSHLEASGIDGVKVDVIHLLEMLCEEYGGRVDLAKAYFAGLTESVRRHFNGNGVIASMEHCNDFMLLGTEAVALGRVGDDFWCTDPAGDPNGTFWLQGCHMVHCAYNSLWMGNFIHPDWDMFQSTHPCAAFHAASRAVSGGPIYVSDAVGCHDFDLLRRLALPDGTILRCEGGYALPTRDCLFSDPLHNGKTMLKIWNLNRFSGVLGAFNCQGGGWSREDRRNKCAAEFSVPVTARLRPGDVEWKKNGNFPVVAGGEQFAVYFVEGRKIQLLRGDEDVEITLEPFTYELLVVAPVRVLTPPEGEIGFAPIGLANMLNAGGAVQGLEVNDGEAPAAEVEVKGGGEMVAYSSARPRVCRVNGQDVEFEYVDGLVTVDVPWTGSSEKLSRVEYVY</sequence>
<dbReference type="InterPro" id="IPR008811">
    <property type="entry name" value="Glycosyl_hydrolases_36"/>
</dbReference>
<dbReference type="HOGENOM" id="CLU_007066_0_0_1"/>
<evidence type="ECO:0000256" key="4">
    <source>
        <dbReference type="ARBA" id="ARBA00022679"/>
    </source>
</evidence>
<dbReference type="GO" id="GO:0047274">
    <property type="term" value="F:galactinol-sucrose galactosyltransferase activity"/>
    <property type="evidence" value="ECO:0007669"/>
    <property type="project" value="UniProtKB-EC"/>
</dbReference>
<proteinExistence type="inferred from homology"/>
<name>A0A0D9UX93_9ORYZ</name>
<organism evidence="7 8">
    <name type="scientific">Leersia perrieri</name>
    <dbReference type="NCBI Taxonomy" id="77586"/>
    <lineage>
        <taxon>Eukaryota</taxon>
        <taxon>Viridiplantae</taxon>
        <taxon>Streptophyta</taxon>
        <taxon>Embryophyta</taxon>
        <taxon>Tracheophyta</taxon>
        <taxon>Spermatophyta</taxon>
        <taxon>Magnoliopsida</taxon>
        <taxon>Liliopsida</taxon>
        <taxon>Poales</taxon>
        <taxon>Poaceae</taxon>
        <taxon>BOP clade</taxon>
        <taxon>Oryzoideae</taxon>
        <taxon>Oryzeae</taxon>
        <taxon>Oryzinae</taxon>
        <taxon>Leersia</taxon>
    </lineage>
</organism>
<dbReference type="PANTHER" id="PTHR31268">
    <property type="match status" value="1"/>
</dbReference>
<evidence type="ECO:0000313" key="7">
    <source>
        <dbReference type="EnsemblPlants" id="LPERR01G04180.1"/>
    </source>
</evidence>
<keyword evidence="3" id="KW-0328">Glycosyltransferase</keyword>